<dbReference type="GO" id="GO:0006508">
    <property type="term" value="P:proteolysis"/>
    <property type="evidence" value="ECO:0007669"/>
    <property type="project" value="UniProtKB-KW"/>
</dbReference>
<evidence type="ECO:0000313" key="6">
    <source>
        <dbReference type="EMBL" id="OUN42134.1"/>
    </source>
</evidence>
<keyword evidence="4" id="KW-1133">Transmembrane helix</keyword>
<dbReference type="InterPro" id="IPR009003">
    <property type="entry name" value="Peptidase_S1_PA"/>
</dbReference>
<dbReference type="eggNOG" id="COG0265">
    <property type="taxonomic scope" value="Bacteria"/>
</dbReference>
<feature type="compositionally biased region" description="Low complexity" evidence="3">
    <location>
        <begin position="82"/>
        <end position="102"/>
    </location>
</feature>
<feature type="region of interest" description="Disordered" evidence="3">
    <location>
        <begin position="492"/>
        <end position="517"/>
    </location>
</feature>
<dbReference type="STRING" id="1118060.GCA_000311845_00459"/>
<dbReference type="Gene3D" id="2.40.10.120">
    <property type="match status" value="1"/>
</dbReference>
<evidence type="ECO:0000259" key="5">
    <source>
        <dbReference type="PROSITE" id="PS50106"/>
    </source>
</evidence>
<keyword evidence="4" id="KW-0812">Transmembrane</keyword>
<dbReference type="InterPro" id="IPR036034">
    <property type="entry name" value="PDZ_sf"/>
</dbReference>
<feature type="region of interest" description="Disordered" evidence="3">
    <location>
        <begin position="1"/>
        <end position="126"/>
    </location>
</feature>
<feature type="transmembrane region" description="Helical" evidence="4">
    <location>
        <begin position="138"/>
        <end position="162"/>
    </location>
</feature>
<sequence>MDEKYPQRPEGTAAGEGTASSPRIEIEPTPQAPQGSAPASASPAQPTAPQAGSVQAGSPQAGTAQTGTHAAPSGASWANPSGTAGQAQPTQQYAAPQVAAGAGASGAGRDSRSSQAPSAPAETVTHTVVKTKTKKLPVFVSSLAGLVVGAVLVIALVMTGALRIGSTNVDAPALSDSGSNQTIQIDAEDTTLAEAVSAKALPSVVSITAVNEGSGEGGIGSGVILDTDGNILTNYHVIQGATTINVSTNDGASYEAELVGQDESSDLAVIRLQGADASSLTPIEIGDSDSLTVGEWVMAIGSPFGNEQSVSTGIVSALYRSTAMQSTSGTTIYANMIQTDAAINPGNSGGALVNDSGELIGINSMIESYSGSSSGVGFAIPVNYAINIAQQIIDGETPAHPYIGVTVTTVNAYSARQNNLAVSEGAYVNSVNAGSPAEEAGLREGDIVTAVDDTQITSADGLIIAAREHSIGDTVTLTVVRDDETIEVDVTLGSDAEVQAESQDGTTGEGSGNSLSEDELRQYLEGLM</sequence>
<keyword evidence="7" id="KW-1185">Reference proteome</keyword>
<dbReference type="Pfam" id="PF13180">
    <property type="entry name" value="PDZ_2"/>
    <property type="match status" value="1"/>
</dbReference>
<keyword evidence="1" id="KW-0645">Protease</keyword>
<feature type="compositionally biased region" description="Low complexity" evidence="3">
    <location>
        <begin position="28"/>
        <end position="53"/>
    </location>
</feature>
<name>A0A1Y3TZX3_9ACTN</name>
<dbReference type="Pfam" id="PF13365">
    <property type="entry name" value="Trypsin_2"/>
    <property type="match status" value="1"/>
</dbReference>
<dbReference type="InterPro" id="IPR051201">
    <property type="entry name" value="Chloro_Bact_Ser_Proteases"/>
</dbReference>
<feature type="compositionally biased region" description="Low complexity" evidence="3">
    <location>
        <begin position="60"/>
        <end position="71"/>
    </location>
</feature>
<protein>
    <recommendedName>
        <fullName evidence="5">PDZ domain-containing protein</fullName>
    </recommendedName>
</protein>
<dbReference type="EMBL" id="NFHO01000009">
    <property type="protein sequence ID" value="OUN42134.1"/>
    <property type="molecule type" value="Genomic_DNA"/>
</dbReference>
<gene>
    <name evidence="6" type="ORF">B5G21_08375</name>
</gene>
<dbReference type="Gene3D" id="2.30.42.10">
    <property type="match status" value="1"/>
</dbReference>
<dbReference type="GO" id="GO:0004252">
    <property type="term" value="F:serine-type endopeptidase activity"/>
    <property type="evidence" value="ECO:0007669"/>
    <property type="project" value="InterPro"/>
</dbReference>
<dbReference type="AlphaFoldDB" id="A0A1Y3TZX3"/>
<evidence type="ECO:0000313" key="7">
    <source>
        <dbReference type="Proteomes" id="UP000196560"/>
    </source>
</evidence>
<dbReference type="CDD" id="cd06779">
    <property type="entry name" value="cpPDZ_Deg_HtrA-like"/>
    <property type="match status" value="1"/>
</dbReference>
<dbReference type="PANTHER" id="PTHR43343">
    <property type="entry name" value="PEPTIDASE S12"/>
    <property type="match status" value="1"/>
</dbReference>
<keyword evidence="2" id="KW-0378">Hydrolase</keyword>
<dbReference type="RefSeq" id="WP_087186790.1">
    <property type="nucleotide sequence ID" value="NZ_NFHO01000009.1"/>
</dbReference>
<organism evidence="6 7">
    <name type="scientific">Enorma massiliensis</name>
    <dbReference type="NCBI Taxonomy" id="1472761"/>
    <lineage>
        <taxon>Bacteria</taxon>
        <taxon>Bacillati</taxon>
        <taxon>Actinomycetota</taxon>
        <taxon>Coriobacteriia</taxon>
        <taxon>Coriobacteriales</taxon>
        <taxon>Coriobacteriaceae</taxon>
        <taxon>Enorma</taxon>
    </lineage>
</organism>
<evidence type="ECO:0000256" key="1">
    <source>
        <dbReference type="ARBA" id="ARBA00022670"/>
    </source>
</evidence>
<dbReference type="SUPFAM" id="SSF50494">
    <property type="entry name" value="Trypsin-like serine proteases"/>
    <property type="match status" value="1"/>
</dbReference>
<dbReference type="PANTHER" id="PTHR43343:SF3">
    <property type="entry name" value="PROTEASE DO-LIKE 8, CHLOROPLASTIC"/>
    <property type="match status" value="1"/>
</dbReference>
<accession>A0A1Y3TZX3</accession>
<feature type="domain" description="PDZ" evidence="5">
    <location>
        <begin position="392"/>
        <end position="483"/>
    </location>
</feature>
<dbReference type="SUPFAM" id="SSF50156">
    <property type="entry name" value="PDZ domain-like"/>
    <property type="match status" value="1"/>
</dbReference>
<evidence type="ECO:0000256" key="3">
    <source>
        <dbReference type="SAM" id="MobiDB-lite"/>
    </source>
</evidence>
<comment type="caution">
    <text evidence="6">The sequence shown here is derived from an EMBL/GenBank/DDBJ whole genome shotgun (WGS) entry which is preliminary data.</text>
</comment>
<dbReference type="SMART" id="SM00228">
    <property type="entry name" value="PDZ"/>
    <property type="match status" value="1"/>
</dbReference>
<dbReference type="PRINTS" id="PR00834">
    <property type="entry name" value="PROTEASES2C"/>
</dbReference>
<evidence type="ECO:0000256" key="4">
    <source>
        <dbReference type="SAM" id="Phobius"/>
    </source>
</evidence>
<dbReference type="Proteomes" id="UP000196560">
    <property type="component" value="Unassembled WGS sequence"/>
</dbReference>
<evidence type="ECO:0000256" key="2">
    <source>
        <dbReference type="ARBA" id="ARBA00022801"/>
    </source>
</evidence>
<reference evidence="7" key="1">
    <citation type="submission" date="2017-04" db="EMBL/GenBank/DDBJ databases">
        <title>Function of individual gut microbiota members based on whole genome sequencing of pure cultures obtained from chicken caecum.</title>
        <authorList>
            <person name="Medvecky M."/>
            <person name="Cejkova D."/>
            <person name="Polansky O."/>
            <person name="Karasova D."/>
            <person name="Kubasova T."/>
            <person name="Cizek A."/>
            <person name="Rychlik I."/>
        </authorList>
    </citation>
    <scope>NUCLEOTIDE SEQUENCE [LARGE SCALE GENOMIC DNA]</scope>
    <source>
        <strain evidence="7">An70</strain>
    </source>
</reference>
<dbReference type="PROSITE" id="PS50106">
    <property type="entry name" value="PDZ"/>
    <property type="match status" value="1"/>
</dbReference>
<proteinExistence type="predicted"/>
<dbReference type="InterPro" id="IPR001940">
    <property type="entry name" value="Peptidase_S1C"/>
</dbReference>
<keyword evidence="4" id="KW-0472">Membrane</keyword>
<dbReference type="InterPro" id="IPR001478">
    <property type="entry name" value="PDZ"/>
</dbReference>